<protein>
    <submittedName>
        <fullName evidence="3">Uncharacterized protein</fullName>
    </submittedName>
</protein>
<accession>A0A8S1LJN0</accession>
<feature type="region of interest" description="Disordered" evidence="2">
    <location>
        <begin position="155"/>
        <end position="176"/>
    </location>
</feature>
<organism evidence="3 4">
    <name type="scientific">Paramecium sonneborni</name>
    <dbReference type="NCBI Taxonomy" id="65129"/>
    <lineage>
        <taxon>Eukaryota</taxon>
        <taxon>Sar</taxon>
        <taxon>Alveolata</taxon>
        <taxon>Ciliophora</taxon>
        <taxon>Intramacronucleata</taxon>
        <taxon>Oligohymenophorea</taxon>
        <taxon>Peniculida</taxon>
        <taxon>Parameciidae</taxon>
        <taxon>Paramecium</taxon>
    </lineage>
</organism>
<feature type="coiled-coil region" evidence="1">
    <location>
        <begin position="115"/>
        <end position="142"/>
    </location>
</feature>
<sequence>MKFIKENKDNKVQFIEQKKIIYKGNVKLEKFNIKKLHLNTTSIREQCKSDLSPIIKSKKAQTILKQLLNEQNQQVLQAKSSRNFKLKRISVDYNYSIHLPNVEEYFHSQDKLQMLKTIKNQKNRVENHIEKLEKIKKELDLSDYVFNQHKNITYHSNTPSKSARRHTIKQNTSGSTLFGKTENVKRQLLIIDSEDRKQIDKNKEIELYKKYEKVRDSKVLPQLVSQINESYEEKNKLSEKFNRQLYYCIHNRDYSIQDKIKEYKNDSLSYSQFQSIQKRLKQHLEGRFKATENQVNKFEDELKNLAKTNRLTESRKEQLSRIKIQLENGNYLENY</sequence>
<dbReference type="AlphaFoldDB" id="A0A8S1LJN0"/>
<keyword evidence="4" id="KW-1185">Reference proteome</keyword>
<name>A0A8S1LJN0_9CILI</name>
<feature type="coiled-coil region" evidence="1">
    <location>
        <begin position="281"/>
        <end position="315"/>
    </location>
</feature>
<dbReference type="Proteomes" id="UP000692954">
    <property type="component" value="Unassembled WGS sequence"/>
</dbReference>
<evidence type="ECO:0000313" key="3">
    <source>
        <dbReference type="EMBL" id="CAD8064916.1"/>
    </source>
</evidence>
<reference evidence="3" key="1">
    <citation type="submission" date="2021-01" db="EMBL/GenBank/DDBJ databases">
        <authorList>
            <consortium name="Genoscope - CEA"/>
            <person name="William W."/>
        </authorList>
    </citation>
    <scope>NUCLEOTIDE SEQUENCE</scope>
</reference>
<evidence type="ECO:0000313" key="4">
    <source>
        <dbReference type="Proteomes" id="UP000692954"/>
    </source>
</evidence>
<keyword evidence="1" id="KW-0175">Coiled coil</keyword>
<evidence type="ECO:0000256" key="1">
    <source>
        <dbReference type="SAM" id="Coils"/>
    </source>
</evidence>
<evidence type="ECO:0000256" key="2">
    <source>
        <dbReference type="SAM" id="MobiDB-lite"/>
    </source>
</evidence>
<proteinExistence type="predicted"/>
<gene>
    <name evidence="3" type="ORF">PSON_ATCC_30995.1.T0190365</name>
</gene>
<dbReference type="EMBL" id="CAJJDN010000019">
    <property type="protein sequence ID" value="CAD8064916.1"/>
    <property type="molecule type" value="Genomic_DNA"/>
</dbReference>
<comment type="caution">
    <text evidence="3">The sequence shown here is derived from an EMBL/GenBank/DDBJ whole genome shotgun (WGS) entry which is preliminary data.</text>
</comment>
<dbReference type="OrthoDB" id="300930at2759"/>